<protein>
    <submittedName>
        <fullName evidence="1">Uncharacterized protein</fullName>
    </submittedName>
</protein>
<dbReference type="Proteomes" id="UP000078532">
    <property type="component" value="Unassembled WGS sequence"/>
</dbReference>
<gene>
    <name evidence="1" type="ORF">A6M21_17110</name>
</gene>
<organism evidence="1 2">
    <name type="scientific">Desulfotomaculum copahuensis</name>
    <dbReference type="NCBI Taxonomy" id="1838280"/>
    <lineage>
        <taxon>Bacteria</taxon>
        <taxon>Bacillati</taxon>
        <taxon>Bacillota</taxon>
        <taxon>Clostridia</taxon>
        <taxon>Eubacteriales</taxon>
        <taxon>Desulfotomaculaceae</taxon>
        <taxon>Desulfotomaculum</taxon>
    </lineage>
</organism>
<comment type="caution">
    <text evidence="1">The sequence shown here is derived from an EMBL/GenBank/DDBJ whole genome shotgun (WGS) entry which is preliminary data.</text>
</comment>
<evidence type="ECO:0000313" key="1">
    <source>
        <dbReference type="EMBL" id="OAT85711.1"/>
    </source>
</evidence>
<sequence>MPASIIFLAVLNTALHLLPLDSDSSITQPGPFITPGLKIFINRFPGNLVYADDAAVTTLGLNLF</sequence>
<keyword evidence="2" id="KW-1185">Reference proteome</keyword>
<proteinExistence type="predicted"/>
<dbReference type="EMBL" id="LYVF01000051">
    <property type="protein sequence ID" value="OAT85711.1"/>
    <property type="molecule type" value="Genomic_DNA"/>
</dbReference>
<name>A0A1B7LHP1_9FIRM</name>
<reference evidence="1 2" key="1">
    <citation type="submission" date="2016-04" db="EMBL/GenBank/DDBJ databases">
        <authorList>
            <person name="Evans L.H."/>
            <person name="Alamgir A."/>
            <person name="Owens N."/>
            <person name="Weber N.D."/>
            <person name="Virtaneva K."/>
            <person name="Barbian K."/>
            <person name="Babar A."/>
            <person name="Rosenke K."/>
        </authorList>
    </citation>
    <scope>NUCLEOTIDE SEQUENCE [LARGE SCALE GENOMIC DNA]</scope>
    <source>
        <strain evidence="1 2">LMa1</strain>
    </source>
</reference>
<accession>A0A1B7LHP1</accession>
<dbReference type="AlphaFoldDB" id="A0A1B7LHP1"/>
<evidence type="ECO:0000313" key="2">
    <source>
        <dbReference type="Proteomes" id="UP000078532"/>
    </source>
</evidence>